<reference evidence="4 5" key="1">
    <citation type="submission" date="2020-09" db="EMBL/GenBank/DDBJ databases">
        <title>Methylomonas albis sp. nov. and Methylomonas fluvii sp. nov.: Two cold-adapted methanotrophs from the River Elbe and an amended description of Methylovulum psychrotolerans strain Eb1.</title>
        <authorList>
            <person name="Bussmann I.K."/>
            <person name="Klings K.-W."/>
            <person name="Warnstedt J."/>
            <person name="Hoppert M."/>
            <person name="Saborowski A."/>
            <person name="Horn F."/>
            <person name="Liebner S."/>
        </authorList>
    </citation>
    <scope>NUCLEOTIDE SEQUENCE [LARGE SCALE GENOMIC DNA]</scope>
    <source>
        <strain evidence="4 5">EbA</strain>
    </source>
</reference>
<accession>A0ABR9D3W5</accession>
<protein>
    <submittedName>
        <fullName evidence="4">Uncharacterized protein</fullName>
    </submittedName>
</protein>
<dbReference type="Proteomes" id="UP000652176">
    <property type="component" value="Unassembled WGS sequence"/>
</dbReference>
<sequence length="498" mass="51615">MNKSSSIVTRLAALFLLMSFSNIVFAASPGYADTTAAYSACSVFADANGHSAGNCNYYGALGTSSVCVGDGLIGYAAQWYGMNQPFTTCGAGFKPYCSVDNQELIADGSSCVAPCTADQTLIAGVCVANCPTGKHHPTTSGGTTSATCVTDGAPMCSAVGVDVNAFVPKCSQIVTGSPSACVDADYTDFPLASCPQIDCGDGITVQYPASCPDVKTCPADFILSPLGEGLGSTCVKPAPDEQTAPCVYVGTSKVCASDPNNCVYADGQFTCLKEVQTQPPGSTCYSVAGKTYCLSGQPEVKTTETTTNNPDGTVTKQETIQPSIQGSQAQTRTTTTGADGTKTTVSTVNNDVNLAYGLSQQSQKIDLSKVELNTASTAANTKDIKDSLAGLSSTHAGYRPGVPTEGLHQDSGKTFGASMTKLKDGVLGTQIGQTLTNIFKLTIPASNCPTWTIPHTALTPEIVIDQQCAPVMDSHVWPVVRAVMYVVALLIAFTWAFL</sequence>
<dbReference type="RefSeq" id="WP_192375766.1">
    <property type="nucleotide sequence ID" value="NZ_CAJHIV010000001.1"/>
</dbReference>
<dbReference type="EMBL" id="JACXSS010000001">
    <property type="protein sequence ID" value="MBD9357491.1"/>
    <property type="molecule type" value="Genomic_DNA"/>
</dbReference>
<organism evidence="4 5">
    <name type="scientific">Methylomonas albis</name>
    <dbReference type="NCBI Taxonomy" id="1854563"/>
    <lineage>
        <taxon>Bacteria</taxon>
        <taxon>Pseudomonadati</taxon>
        <taxon>Pseudomonadota</taxon>
        <taxon>Gammaproteobacteria</taxon>
        <taxon>Methylococcales</taxon>
        <taxon>Methylococcaceae</taxon>
        <taxon>Methylomonas</taxon>
    </lineage>
</organism>
<evidence type="ECO:0000256" key="1">
    <source>
        <dbReference type="SAM" id="MobiDB-lite"/>
    </source>
</evidence>
<keyword evidence="5" id="KW-1185">Reference proteome</keyword>
<feature type="transmembrane region" description="Helical" evidence="2">
    <location>
        <begin position="476"/>
        <end position="497"/>
    </location>
</feature>
<name>A0ABR9D3W5_9GAMM</name>
<proteinExistence type="predicted"/>
<comment type="caution">
    <text evidence="4">The sequence shown here is derived from an EMBL/GenBank/DDBJ whole genome shotgun (WGS) entry which is preliminary data.</text>
</comment>
<feature type="compositionally biased region" description="Low complexity" evidence="1">
    <location>
        <begin position="331"/>
        <end position="342"/>
    </location>
</feature>
<keyword evidence="3" id="KW-0732">Signal</keyword>
<keyword evidence="2" id="KW-1133">Transmembrane helix</keyword>
<feature type="signal peptide" evidence="3">
    <location>
        <begin position="1"/>
        <end position="26"/>
    </location>
</feature>
<feature type="compositionally biased region" description="Polar residues" evidence="1">
    <location>
        <begin position="317"/>
        <end position="330"/>
    </location>
</feature>
<gene>
    <name evidence="4" type="ORF">IE877_16680</name>
</gene>
<feature type="compositionally biased region" description="Low complexity" evidence="1">
    <location>
        <begin position="301"/>
        <end position="316"/>
    </location>
</feature>
<keyword evidence="2" id="KW-0812">Transmembrane</keyword>
<evidence type="ECO:0000256" key="3">
    <source>
        <dbReference type="SAM" id="SignalP"/>
    </source>
</evidence>
<evidence type="ECO:0000313" key="5">
    <source>
        <dbReference type="Proteomes" id="UP000652176"/>
    </source>
</evidence>
<keyword evidence="2" id="KW-0472">Membrane</keyword>
<feature type="chain" id="PRO_5046344648" evidence="3">
    <location>
        <begin position="27"/>
        <end position="498"/>
    </location>
</feature>
<evidence type="ECO:0000313" key="4">
    <source>
        <dbReference type="EMBL" id="MBD9357491.1"/>
    </source>
</evidence>
<feature type="region of interest" description="Disordered" evidence="1">
    <location>
        <begin position="301"/>
        <end position="342"/>
    </location>
</feature>
<evidence type="ECO:0000256" key="2">
    <source>
        <dbReference type="SAM" id="Phobius"/>
    </source>
</evidence>